<dbReference type="PANTHER" id="PTHR39159:SF1">
    <property type="entry name" value="UPF0374 PROTEIN YGAC"/>
    <property type="match status" value="1"/>
</dbReference>
<dbReference type="Proteomes" id="UP000621500">
    <property type="component" value="Unassembled WGS sequence"/>
</dbReference>
<evidence type="ECO:0000313" key="4">
    <source>
        <dbReference type="Proteomes" id="UP000621500"/>
    </source>
</evidence>
<keyword evidence="1" id="KW-0378">Hydrolase</keyword>
<dbReference type="SUPFAM" id="SSF159234">
    <property type="entry name" value="FomD-like"/>
    <property type="match status" value="1"/>
</dbReference>
<dbReference type="EMBL" id="BONX01000029">
    <property type="protein sequence ID" value="GIG97793.1"/>
    <property type="molecule type" value="Genomic_DNA"/>
</dbReference>
<dbReference type="InterPro" id="IPR007295">
    <property type="entry name" value="DUF402"/>
</dbReference>
<reference evidence="3 4" key="1">
    <citation type="submission" date="2021-01" db="EMBL/GenBank/DDBJ databases">
        <title>Whole genome shotgun sequence of Plantactinospora mayteni NBRC 109088.</title>
        <authorList>
            <person name="Komaki H."/>
            <person name="Tamura T."/>
        </authorList>
    </citation>
    <scope>NUCLEOTIDE SEQUENCE [LARGE SCALE GENOMIC DNA]</scope>
    <source>
        <strain evidence="3 4">NBRC 109088</strain>
    </source>
</reference>
<keyword evidence="4" id="KW-1185">Reference proteome</keyword>
<organism evidence="3 4">
    <name type="scientific">Plantactinospora mayteni</name>
    <dbReference type="NCBI Taxonomy" id="566021"/>
    <lineage>
        <taxon>Bacteria</taxon>
        <taxon>Bacillati</taxon>
        <taxon>Actinomycetota</taxon>
        <taxon>Actinomycetes</taxon>
        <taxon>Micromonosporales</taxon>
        <taxon>Micromonosporaceae</taxon>
        <taxon>Plantactinospora</taxon>
    </lineage>
</organism>
<evidence type="ECO:0000259" key="2">
    <source>
        <dbReference type="Pfam" id="PF04167"/>
    </source>
</evidence>
<dbReference type="PANTHER" id="PTHR39159">
    <property type="match status" value="1"/>
</dbReference>
<sequence length="178" mass="19707">MTVRDHLSGSNSGGGEVLAVGQPVTIHLVKAPRPDLRYPASVHSDDGTHLVVRAPWANDMVRDMGFVRFEPGDVWTEHYWRDRWYSVKEVYDAAGTLKGWYCDVTRPATVRDGVVVVSDLDLDLWASADLSRVLRLDEDEFVASGLPERDPATAARARQALDELAELAADGFDTLTAR</sequence>
<evidence type="ECO:0000313" key="3">
    <source>
        <dbReference type="EMBL" id="GIG97793.1"/>
    </source>
</evidence>
<comment type="caution">
    <text evidence="3">The sequence shown here is derived from an EMBL/GenBank/DDBJ whole genome shotgun (WGS) entry which is preliminary data.</text>
</comment>
<gene>
    <name evidence="3" type="ORF">Pma05_43660</name>
</gene>
<proteinExistence type="predicted"/>
<dbReference type="Gene3D" id="2.40.380.10">
    <property type="entry name" value="FomD-like"/>
    <property type="match status" value="1"/>
</dbReference>
<accession>A0ABQ4ET15</accession>
<dbReference type="Pfam" id="PF04167">
    <property type="entry name" value="DUF402"/>
    <property type="match status" value="1"/>
</dbReference>
<feature type="domain" description="DUF402" evidence="2">
    <location>
        <begin position="64"/>
        <end position="170"/>
    </location>
</feature>
<dbReference type="InterPro" id="IPR050212">
    <property type="entry name" value="Ntdp-like"/>
</dbReference>
<dbReference type="InterPro" id="IPR035930">
    <property type="entry name" value="FomD-like_sf"/>
</dbReference>
<protein>
    <recommendedName>
        <fullName evidence="2">DUF402 domain-containing protein</fullName>
    </recommendedName>
</protein>
<name>A0ABQ4ET15_9ACTN</name>
<evidence type="ECO:0000256" key="1">
    <source>
        <dbReference type="ARBA" id="ARBA00022801"/>
    </source>
</evidence>